<evidence type="ECO:0000256" key="2">
    <source>
        <dbReference type="ARBA" id="ARBA00011085"/>
    </source>
</evidence>
<dbReference type="PANTHER" id="PTHR28097">
    <property type="entry name" value="PHEROMONE A FACTOR RECEPTOR"/>
    <property type="match status" value="1"/>
</dbReference>
<dbReference type="CDD" id="cd14966">
    <property type="entry name" value="7tmD_STE3"/>
    <property type="match status" value="1"/>
</dbReference>
<reference evidence="12" key="1">
    <citation type="submission" date="2010-08" db="EMBL/GenBank/DDBJ databases">
        <title>Molecular genetic structure of the B mating-type locus of Lentinula edodes.</title>
        <authorList>
            <person name="Bao D."/>
            <person name="Song W."/>
        </authorList>
    </citation>
    <scope>NUCLEOTIDE SEQUENCE</scope>
</reference>
<dbReference type="PANTHER" id="PTHR28097:SF1">
    <property type="entry name" value="PHEROMONE A FACTOR RECEPTOR"/>
    <property type="match status" value="1"/>
</dbReference>
<evidence type="ECO:0000256" key="9">
    <source>
        <dbReference type="ARBA" id="ARBA00023224"/>
    </source>
</evidence>
<gene>
    <name evidence="12" type="primary">rcb1-SHEN10P2</name>
    <name evidence="11" type="synonym">rcb1-L26P2</name>
</gene>
<feature type="transmembrane region" description="Helical" evidence="10">
    <location>
        <begin position="119"/>
        <end position="144"/>
    </location>
</feature>
<feature type="transmembrane region" description="Helical" evidence="10">
    <location>
        <begin position="176"/>
        <end position="199"/>
    </location>
</feature>
<evidence type="ECO:0000256" key="5">
    <source>
        <dbReference type="ARBA" id="ARBA00022989"/>
    </source>
</evidence>
<accession>V9M2E3</accession>
<keyword evidence="3" id="KW-0589">Pheromone response</keyword>
<evidence type="ECO:0000256" key="10">
    <source>
        <dbReference type="SAM" id="Phobius"/>
    </source>
</evidence>
<keyword evidence="4 10" id="KW-0812">Transmembrane</keyword>
<sequence>MQLADPTFPLFPTFAFLGFVLCLIPLSWHLQAWNSGTCAFMIWVGCLCLVEFINSLIWSDNAINSVPIWCDICSQIIAGAGVGIPASILCISRRLYRIISLGTMYATTRNLSRYSHRGWFTPASTGAAYVSLIGPCFLYLTWFIDIIVQPHRFNILEVYGCSPATYNTLPAYFLFYMWPVLIGLASFIYSSGLTLRTFYIRRIQFNHILASNSAINPSRYLRLMLLALIDILCTIPIGIYIIYIDLKGVPLAPWISWDDTHFDFGRVVLIPAVVWRADPATTAGLQINRWLPVICAFIFFALFGFAEEAMKNYRRAFWFRGKIKKRERER</sequence>
<comment type="subcellular location">
    <subcellularLocation>
        <location evidence="1">Membrane</location>
        <topology evidence="1">Multi-pass membrane protein</topology>
    </subcellularLocation>
</comment>
<evidence type="ECO:0000256" key="3">
    <source>
        <dbReference type="ARBA" id="ARBA00022507"/>
    </source>
</evidence>
<evidence type="ECO:0000256" key="8">
    <source>
        <dbReference type="ARBA" id="ARBA00023170"/>
    </source>
</evidence>
<evidence type="ECO:0000313" key="12">
    <source>
        <dbReference type="EMBL" id="AGC14667.1"/>
    </source>
</evidence>
<feature type="transmembrane region" description="Helical" evidence="10">
    <location>
        <begin position="38"/>
        <end position="59"/>
    </location>
</feature>
<evidence type="ECO:0000256" key="1">
    <source>
        <dbReference type="ARBA" id="ARBA00004141"/>
    </source>
</evidence>
<dbReference type="InterPro" id="IPR001499">
    <property type="entry name" value="GPCR_STE3"/>
</dbReference>
<keyword evidence="9" id="KW-0807">Transducer</keyword>
<dbReference type="Pfam" id="PF02076">
    <property type="entry name" value="STE3"/>
    <property type="match status" value="1"/>
</dbReference>
<dbReference type="PRINTS" id="PR00901">
    <property type="entry name" value="PHEROMONEBAR"/>
</dbReference>
<comment type="similarity">
    <text evidence="2">Belongs to the G-protein coupled receptor 4 family.</text>
</comment>
<feature type="transmembrane region" description="Helical" evidence="10">
    <location>
        <begin position="65"/>
        <end position="91"/>
    </location>
</feature>
<dbReference type="AlphaFoldDB" id="V9M2E3"/>
<feature type="transmembrane region" description="Helical" evidence="10">
    <location>
        <begin position="287"/>
        <end position="306"/>
    </location>
</feature>
<keyword evidence="8 12" id="KW-0675">Receptor</keyword>
<protein>
    <submittedName>
        <fullName evidence="12">Pheromone receptor</fullName>
    </submittedName>
</protein>
<dbReference type="GO" id="GO:0004934">
    <property type="term" value="F:mating-type alpha-factor pheromone receptor activity"/>
    <property type="evidence" value="ECO:0007669"/>
    <property type="project" value="InterPro"/>
</dbReference>
<keyword evidence="7 10" id="KW-0472">Membrane</keyword>
<keyword evidence="6" id="KW-0297">G-protein coupled receptor</keyword>
<evidence type="ECO:0000256" key="7">
    <source>
        <dbReference type="ARBA" id="ARBA00023136"/>
    </source>
</evidence>
<evidence type="ECO:0000313" key="11">
    <source>
        <dbReference type="EMBL" id="AGC14656.1"/>
    </source>
</evidence>
<name>V9M2E3_LENED</name>
<evidence type="ECO:0000256" key="4">
    <source>
        <dbReference type="ARBA" id="ARBA00022692"/>
    </source>
</evidence>
<dbReference type="PRINTS" id="PR00899">
    <property type="entry name" value="GPCRSTE3"/>
</dbReference>
<feature type="transmembrane region" description="Helical" evidence="10">
    <location>
        <begin position="220"/>
        <end position="243"/>
    </location>
</feature>
<evidence type="ECO:0000256" key="6">
    <source>
        <dbReference type="ARBA" id="ARBA00023040"/>
    </source>
</evidence>
<dbReference type="InterPro" id="IPR000481">
    <property type="entry name" value="GPCR_Pheromne_B_alpha_rcpt"/>
</dbReference>
<dbReference type="EMBL" id="HQ201366">
    <property type="protein sequence ID" value="AGC14667.1"/>
    <property type="molecule type" value="Genomic_DNA"/>
</dbReference>
<dbReference type="EMBL" id="HQ201365">
    <property type="protein sequence ID" value="AGC14656.1"/>
    <property type="molecule type" value="Genomic_DNA"/>
</dbReference>
<feature type="transmembrane region" description="Helical" evidence="10">
    <location>
        <begin position="6"/>
        <end position="26"/>
    </location>
</feature>
<proteinExistence type="inferred from homology"/>
<dbReference type="GO" id="GO:0005886">
    <property type="term" value="C:plasma membrane"/>
    <property type="evidence" value="ECO:0007669"/>
    <property type="project" value="TreeGrafter"/>
</dbReference>
<keyword evidence="5 10" id="KW-1133">Transmembrane helix</keyword>
<dbReference type="GO" id="GO:0000750">
    <property type="term" value="P:pheromone-dependent signal transduction involved in conjugation with cellular fusion"/>
    <property type="evidence" value="ECO:0007669"/>
    <property type="project" value="TreeGrafter"/>
</dbReference>
<organism evidence="12">
    <name type="scientific">Lentinula edodes</name>
    <name type="common">Shiitake mushroom</name>
    <name type="synonym">Lentinus edodes</name>
    <dbReference type="NCBI Taxonomy" id="5353"/>
    <lineage>
        <taxon>Eukaryota</taxon>
        <taxon>Fungi</taxon>
        <taxon>Dikarya</taxon>
        <taxon>Basidiomycota</taxon>
        <taxon>Agaricomycotina</taxon>
        <taxon>Agaricomycetes</taxon>
        <taxon>Agaricomycetidae</taxon>
        <taxon>Agaricales</taxon>
        <taxon>Marasmiineae</taxon>
        <taxon>Omphalotaceae</taxon>
        <taxon>Lentinula</taxon>
    </lineage>
</organism>